<dbReference type="AlphaFoldDB" id="A0AAD1XBW2"/>
<comment type="caution">
    <text evidence="2">The sequence shown here is derived from an EMBL/GenBank/DDBJ whole genome shotgun (WGS) entry which is preliminary data.</text>
</comment>
<proteinExistence type="predicted"/>
<sequence length="432" mass="52152">MKKSIEHEKLSPKLMMKFTKMSLTLQKEQRRRFELEAKLYRITQAWEEEKKNIIISTRQELQDSFDERVKKIQKLFLEETQSIYENYQKFMTEYKDHKFVIKKFGRIVTDQELKIDSLRREIYNTIKNEPGLKFLIKNPIMKKERLSKEDIINLLKGASKYLLKREQMVLKRLSRPVQSLEEQDKRESDSLELMKYEFDSIKKLNALLIDENTELKQYKIKFELKCQEIEQRMKAKYSLNKESADEIKENYEKKLQELVEEIRKIRAYFKSEVIIKDMLIKRHKKYTHVLKKELVLAKNIMKNPRMVKKMETTFNFDSMDIYQYDNNNISVCSDDKMFHKQSFNANWSIMKELQKSKNFPKRFFSPQSREKNSNKLNFQKTNRLTNMGSGNITLDNQASFFSEEVADQTDFLKPFDKSAIPQFKIRVKRNRR</sequence>
<evidence type="ECO:0000256" key="1">
    <source>
        <dbReference type="SAM" id="Coils"/>
    </source>
</evidence>
<name>A0AAD1XBW2_EUPCR</name>
<protein>
    <submittedName>
        <fullName evidence="2">Uncharacterized protein</fullName>
    </submittedName>
</protein>
<gene>
    <name evidence="2" type="ORF">ECRASSUSDP1_LOCUS6617</name>
</gene>
<organism evidence="2 3">
    <name type="scientific">Euplotes crassus</name>
    <dbReference type="NCBI Taxonomy" id="5936"/>
    <lineage>
        <taxon>Eukaryota</taxon>
        <taxon>Sar</taxon>
        <taxon>Alveolata</taxon>
        <taxon>Ciliophora</taxon>
        <taxon>Intramacronucleata</taxon>
        <taxon>Spirotrichea</taxon>
        <taxon>Hypotrichia</taxon>
        <taxon>Euplotida</taxon>
        <taxon>Euplotidae</taxon>
        <taxon>Moneuplotes</taxon>
    </lineage>
</organism>
<dbReference type="EMBL" id="CAMPGE010006424">
    <property type="protein sequence ID" value="CAI2365266.1"/>
    <property type="molecule type" value="Genomic_DNA"/>
</dbReference>
<reference evidence="2" key="1">
    <citation type="submission" date="2023-07" db="EMBL/GenBank/DDBJ databases">
        <authorList>
            <consortium name="AG Swart"/>
            <person name="Singh M."/>
            <person name="Singh A."/>
            <person name="Seah K."/>
            <person name="Emmerich C."/>
        </authorList>
    </citation>
    <scope>NUCLEOTIDE SEQUENCE</scope>
    <source>
        <strain evidence="2">DP1</strain>
    </source>
</reference>
<feature type="coiled-coil region" evidence="1">
    <location>
        <begin position="201"/>
        <end position="268"/>
    </location>
</feature>
<evidence type="ECO:0000313" key="2">
    <source>
        <dbReference type="EMBL" id="CAI2365266.1"/>
    </source>
</evidence>
<keyword evidence="1" id="KW-0175">Coiled coil</keyword>
<accession>A0AAD1XBW2</accession>
<keyword evidence="3" id="KW-1185">Reference proteome</keyword>
<dbReference type="Proteomes" id="UP001295684">
    <property type="component" value="Unassembled WGS sequence"/>
</dbReference>
<evidence type="ECO:0000313" key="3">
    <source>
        <dbReference type="Proteomes" id="UP001295684"/>
    </source>
</evidence>